<feature type="chain" id="PRO_5021289481" evidence="1">
    <location>
        <begin position="18"/>
        <end position="75"/>
    </location>
</feature>
<evidence type="ECO:0000256" key="1">
    <source>
        <dbReference type="SAM" id="SignalP"/>
    </source>
</evidence>
<protein>
    <submittedName>
        <fullName evidence="2">Uncharacterized protein</fullName>
    </submittedName>
</protein>
<keyword evidence="1" id="KW-0732">Signal</keyword>
<sequence length="75" mass="8277">MFIVWNFPIFRIIVVDARPDARAGTDSDGLVVGDCLLNHHGYLGSVGGERTARTDCDVINIMQEESGVRDRRSEG</sequence>
<proteinExistence type="predicted"/>
<keyword evidence="3" id="KW-1185">Reference proteome</keyword>
<gene>
    <name evidence="2" type="ORF">BCON_0136g00130</name>
</gene>
<evidence type="ECO:0000313" key="3">
    <source>
        <dbReference type="Proteomes" id="UP000297527"/>
    </source>
</evidence>
<dbReference type="EMBL" id="PQXN01000136">
    <property type="protein sequence ID" value="TGO52718.1"/>
    <property type="molecule type" value="Genomic_DNA"/>
</dbReference>
<dbReference type="AlphaFoldDB" id="A0A4Z1HU89"/>
<evidence type="ECO:0000313" key="2">
    <source>
        <dbReference type="EMBL" id="TGO52718.1"/>
    </source>
</evidence>
<name>A0A4Z1HU89_9HELO</name>
<accession>A0A4Z1HU89</accession>
<dbReference type="Proteomes" id="UP000297527">
    <property type="component" value="Unassembled WGS sequence"/>
</dbReference>
<organism evidence="2 3">
    <name type="scientific">Botryotinia convoluta</name>
    <dbReference type="NCBI Taxonomy" id="54673"/>
    <lineage>
        <taxon>Eukaryota</taxon>
        <taxon>Fungi</taxon>
        <taxon>Dikarya</taxon>
        <taxon>Ascomycota</taxon>
        <taxon>Pezizomycotina</taxon>
        <taxon>Leotiomycetes</taxon>
        <taxon>Helotiales</taxon>
        <taxon>Sclerotiniaceae</taxon>
        <taxon>Botryotinia</taxon>
    </lineage>
</organism>
<reference evidence="2 3" key="1">
    <citation type="submission" date="2017-12" db="EMBL/GenBank/DDBJ databases">
        <title>Comparative genomics of Botrytis spp.</title>
        <authorList>
            <person name="Valero-Jimenez C.A."/>
            <person name="Tapia P."/>
            <person name="Veloso J."/>
            <person name="Silva-Moreno E."/>
            <person name="Staats M."/>
            <person name="Valdes J.H."/>
            <person name="Van Kan J.A.L."/>
        </authorList>
    </citation>
    <scope>NUCLEOTIDE SEQUENCE [LARGE SCALE GENOMIC DNA]</scope>
    <source>
        <strain evidence="2 3">MUCL11595</strain>
    </source>
</reference>
<comment type="caution">
    <text evidence="2">The sequence shown here is derived from an EMBL/GenBank/DDBJ whole genome shotgun (WGS) entry which is preliminary data.</text>
</comment>
<feature type="signal peptide" evidence="1">
    <location>
        <begin position="1"/>
        <end position="17"/>
    </location>
</feature>